<gene>
    <name evidence="2" type="ORF">LX81_01167</name>
</gene>
<name>A0A2W7NGC0_9RHOB</name>
<keyword evidence="1" id="KW-1133">Transmembrane helix</keyword>
<dbReference type="AlphaFoldDB" id="A0A2W7NGC0"/>
<dbReference type="RefSeq" id="WP_170133852.1">
    <property type="nucleotide sequence ID" value="NZ_QKZL01000003.1"/>
</dbReference>
<proteinExistence type="predicted"/>
<dbReference type="EMBL" id="QKZL01000003">
    <property type="protein sequence ID" value="PZX18533.1"/>
    <property type="molecule type" value="Genomic_DNA"/>
</dbReference>
<evidence type="ECO:0000313" key="2">
    <source>
        <dbReference type="EMBL" id="PZX18533.1"/>
    </source>
</evidence>
<sequence length="54" mass="5578">MIVLAGALIGAVWGARLARKRGGKRLDMAQYGAACAIAGTLLGLIVTIVVERLV</sequence>
<keyword evidence="1" id="KW-0812">Transmembrane</keyword>
<comment type="caution">
    <text evidence="2">The sequence shown here is derived from an EMBL/GenBank/DDBJ whole genome shotgun (WGS) entry which is preliminary data.</text>
</comment>
<organism evidence="2 3">
    <name type="scientific">Palleronia aestuarii</name>
    <dbReference type="NCBI Taxonomy" id="568105"/>
    <lineage>
        <taxon>Bacteria</taxon>
        <taxon>Pseudomonadati</taxon>
        <taxon>Pseudomonadota</taxon>
        <taxon>Alphaproteobacteria</taxon>
        <taxon>Rhodobacterales</taxon>
        <taxon>Roseobacteraceae</taxon>
        <taxon>Palleronia</taxon>
    </lineage>
</organism>
<dbReference type="Proteomes" id="UP000248916">
    <property type="component" value="Unassembled WGS sequence"/>
</dbReference>
<reference evidence="2 3" key="1">
    <citation type="submission" date="2018-06" db="EMBL/GenBank/DDBJ databases">
        <title>Genomic Encyclopedia of Archaeal and Bacterial Type Strains, Phase II (KMG-II): from individual species to whole genera.</title>
        <authorList>
            <person name="Goeker M."/>
        </authorList>
    </citation>
    <scope>NUCLEOTIDE SEQUENCE [LARGE SCALE GENOMIC DNA]</scope>
    <source>
        <strain evidence="2 3">DSM 22009</strain>
    </source>
</reference>
<evidence type="ECO:0000256" key="1">
    <source>
        <dbReference type="SAM" id="Phobius"/>
    </source>
</evidence>
<protein>
    <submittedName>
        <fullName evidence="2">Uncharacterized protein</fullName>
    </submittedName>
</protein>
<keyword evidence="1" id="KW-0472">Membrane</keyword>
<feature type="transmembrane region" description="Helical" evidence="1">
    <location>
        <begin position="30"/>
        <end position="50"/>
    </location>
</feature>
<keyword evidence="3" id="KW-1185">Reference proteome</keyword>
<accession>A0A2W7NGC0</accession>
<evidence type="ECO:0000313" key="3">
    <source>
        <dbReference type="Proteomes" id="UP000248916"/>
    </source>
</evidence>